<evidence type="ECO:0000313" key="2">
    <source>
        <dbReference type="EMBL" id="KAH0536639.1"/>
    </source>
</evidence>
<evidence type="ECO:0000256" key="1">
    <source>
        <dbReference type="SAM" id="MobiDB-lite"/>
    </source>
</evidence>
<sequence length="630" mass="69609">MKRVPDELQVFKCVGGQVPDNDLPEFKLSDVLIFRGDESNLANLLLVGTQGAVTVRGVLEPLRPEQYANFKSGRAYTGPIELRDVSRFAYGTVGGIEDIGIWAAGKSGWFMVDPSAVYAQVYQHMVVAVKTFHFLEDQYHPYGKGKRRFKGTVKDLFAMYADAKIAGSKTPRLSGDGVKALFSEHRDFLISQMIKMGGWGRMGISRYLRNEHPADYSRIEKLVDKLDEPNNEDPNVGAPAPPKCDPFRLDSLQEFPSNQKNKHLVIWDLMTTVQREHRLSIGTMTTDGFAQFLFGCFDINDTATATLLIEACAKELIELMSETGEDSFNWTKRKVYKELKKAVVLEEDCKRVLALPLRKRSDLASPESGDATGEELASDTEGTSRSCGTGQKSGKGRSALRPSAIGATLTTTSTNGGDELGGGDIDDDDTNDIGDVTTTVREGKRKALDDPAFRNTRKCVSAESSRPGSQVIGANSNMSSIKTEPPQLQLKVTKQQPSAQNHRGGYLHCSVDGCNYKVYCTDRTGFDAVINQHLRTQHEKFARILDILDSESKIDQPLSELRGKIRRVAAREGDSPVVSNGESQLTERHGFESAVVGPVDKELNDMGVHSRDIEDFTTSLYSFKPPRGRY</sequence>
<protein>
    <submittedName>
        <fullName evidence="2">Uncharacterized protein</fullName>
    </submittedName>
</protein>
<dbReference type="AlphaFoldDB" id="A0A9P8L0B1"/>
<evidence type="ECO:0000313" key="3">
    <source>
        <dbReference type="Proteomes" id="UP000698800"/>
    </source>
</evidence>
<keyword evidence="3" id="KW-1185">Reference proteome</keyword>
<dbReference type="Proteomes" id="UP000698800">
    <property type="component" value="Unassembled WGS sequence"/>
</dbReference>
<feature type="region of interest" description="Disordered" evidence="1">
    <location>
        <begin position="362"/>
        <end position="434"/>
    </location>
</feature>
<proteinExistence type="predicted"/>
<organism evidence="2 3">
    <name type="scientific">Glutinoglossum americanum</name>
    <dbReference type="NCBI Taxonomy" id="1670608"/>
    <lineage>
        <taxon>Eukaryota</taxon>
        <taxon>Fungi</taxon>
        <taxon>Dikarya</taxon>
        <taxon>Ascomycota</taxon>
        <taxon>Pezizomycotina</taxon>
        <taxon>Geoglossomycetes</taxon>
        <taxon>Geoglossales</taxon>
        <taxon>Geoglossaceae</taxon>
        <taxon>Glutinoglossum</taxon>
    </lineage>
</organism>
<gene>
    <name evidence="2" type="ORF">FGG08_006507</name>
</gene>
<reference evidence="2" key="1">
    <citation type="submission" date="2021-03" db="EMBL/GenBank/DDBJ databases">
        <title>Comparative genomics and phylogenomic investigation of the class Geoglossomycetes provide insights into ecological specialization and systematics.</title>
        <authorList>
            <person name="Melie T."/>
            <person name="Pirro S."/>
            <person name="Miller A.N."/>
            <person name="Quandt A."/>
        </authorList>
    </citation>
    <scope>NUCLEOTIDE SEQUENCE</scope>
    <source>
        <strain evidence="2">GBOQ0MN5Z8</strain>
    </source>
</reference>
<comment type="caution">
    <text evidence="2">The sequence shown here is derived from an EMBL/GenBank/DDBJ whole genome shotgun (WGS) entry which is preliminary data.</text>
</comment>
<dbReference type="OrthoDB" id="5382953at2759"/>
<feature type="compositionally biased region" description="Polar residues" evidence="1">
    <location>
        <begin position="380"/>
        <end position="392"/>
    </location>
</feature>
<name>A0A9P8L0B1_9PEZI</name>
<accession>A0A9P8L0B1</accession>
<dbReference type="EMBL" id="JAGHQL010000190">
    <property type="protein sequence ID" value="KAH0536639.1"/>
    <property type="molecule type" value="Genomic_DNA"/>
</dbReference>